<sequence length="169" mass="19310">MAIFSEFLEAGPLPLMVEDACLGTREPFYLLRRSVEQLTPRWKFISTVEKGHDILLEVETKPQKPYVGATTSVFLNLPDGTQIDPNHSEMKLGKLEGVPDDETCYRVCVSLGDLRNKLGPGFQITTIKHYLNRGPKFTVVTGIQKKQANGLQVVGYYKEKYYRKWYQVH</sequence>
<reference evidence="2" key="1">
    <citation type="submission" date="2016-09" db="EMBL/GenBank/DDBJ databases">
        <authorList>
            <person name="Guldener U."/>
        </authorList>
    </citation>
    <scope>NUCLEOTIDE SEQUENCE [LARGE SCALE GENOMIC DNA]</scope>
    <source>
        <strain evidence="2">V64-1</strain>
    </source>
</reference>
<proteinExistence type="predicted"/>
<evidence type="ECO:0000313" key="2">
    <source>
        <dbReference type="Proteomes" id="UP000219369"/>
    </source>
</evidence>
<dbReference type="OrthoDB" id="10384714at2759"/>
<name>A0A2H3TS57_FUSOX</name>
<gene>
    <name evidence="1" type="ORF">FRV6_08826</name>
</gene>
<dbReference type="EMBL" id="FMJY01000005">
    <property type="protein sequence ID" value="SCO84699.1"/>
    <property type="molecule type" value="Genomic_DNA"/>
</dbReference>
<evidence type="ECO:0000313" key="1">
    <source>
        <dbReference type="EMBL" id="SCO84699.1"/>
    </source>
</evidence>
<dbReference type="Proteomes" id="UP000219369">
    <property type="component" value="Unassembled WGS sequence"/>
</dbReference>
<dbReference type="AlphaFoldDB" id="A0A2H3TS57"/>
<organism evidence="1 2">
    <name type="scientific">Fusarium oxysporum</name>
    <name type="common">Fusarium vascular wilt</name>
    <dbReference type="NCBI Taxonomy" id="5507"/>
    <lineage>
        <taxon>Eukaryota</taxon>
        <taxon>Fungi</taxon>
        <taxon>Dikarya</taxon>
        <taxon>Ascomycota</taxon>
        <taxon>Pezizomycotina</taxon>
        <taxon>Sordariomycetes</taxon>
        <taxon>Hypocreomycetidae</taxon>
        <taxon>Hypocreales</taxon>
        <taxon>Nectriaceae</taxon>
        <taxon>Fusarium</taxon>
        <taxon>Fusarium oxysporum species complex</taxon>
    </lineage>
</organism>
<protein>
    <submittedName>
        <fullName evidence="1">Uncharacterized protein</fullName>
    </submittedName>
</protein>
<accession>A0A2H3TS57</accession>